<organism evidence="4 5">
    <name type="scientific">Sphingomonas pokkalii</name>
    <dbReference type="NCBI Taxonomy" id="2175090"/>
    <lineage>
        <taxon>Bacteria</taxon>
        <taxon>Pseudomonadati</taxon>
        <taxon>Pseudomonadota</taxon>
        <taxon>Alphaproteobacteria</taxon>
        <taxon>Sphingomonadales</taxon>
        <taxon>Sphingomonadaceae</taxon>
        <taxon>Sphingomonas</taxon>
    </lineage>
</organism>
<evidence type="ECO:0000313" key="4">
    <source>
        <dbReference type="EMBL" id="PVX31504.1"/>
    </source>
</evidence>
<dbReference type="InterPro" id="IPR002559">
    <property type="entry name" value="Transposase_11"/>
</dbReference>
<proteinExistence type="predicted"/>
<dbReference type="InterPro" id="IPR012337">
    <property type="entry name" value="RNaseH-like_sf"/>
</dbReference>
<dbReference type="GO" id="GO:0003677">
    <property type="term" value="F:DNA binding"/>
    <property type="evidence" value="ECO:0007669"/>
    <property type="project" value="InterPro"/>
</dbReference>
<dbReference type="PANTHER" id="PTHR30007:SF1">
    <property type="entry name" value="BLR1914 PROTEIN"/>
    <property type="match status" value="1"/>
</dbReference>
<dbReference type="SUPFAM" id="SSF53098">
    <property type="entry name" value="Ribonuclease H-like"/>
    <property type="match status" value="1"/>
</dbReference>
<dbReference type="Pfam" id="PF01609">
    <property type="entry name" value="DDE_Tnp_1"/>
    <property type="match status" value="1"/>
</dbReference>
<comment type="caution">
    <text evidence="4">The sequence shown here is derived from an EMBL/GenBank/DDBJ whole genome shotgun (WGS) entry which is preliminary data.</text>
</comment>
<dbReference type="Pfam" id="PF13340">
    <property type="entry name" value="DUF4096"/>
    <property type="match status" value="1"/>
</dbReference>
<dbReference type="AlphaFoldDB" id="A0A2U0SJH0"/>
<evidence type="ECO:0000259" key="2">
    <source>
        <dbReference type="Pfam" id="PF01609"/>
    </source>
</evidence>
<feature type="compositionally biased region" description="Basic and acidic residues" evidence="1">
    <location>
        <begin position="125"/>
        <end position="134"/>
    </location>
</feature>
<dbReference type="NCBIfam" id="NF033580">
    <property type="entry name" value="transpos_IS5_3"/>
    <property type="match status" value="1"/>
</dbReference>
<accession>A0A2U0SJH0</accession>
<dbReference type="GO" id="GO:0006313">
    <property type="term" value="P:DNA transposition"/>
    <property type="evidence" value="ECO:0007669"/>
    <property type="project" value="InterPro"/>
</dbReference>
<name>A0A2U0SJH0_9SPHN</name>
<evidence type="ECO:0000259" key="3">
    <source>
        <dbReference type="Pfam" id="PF13340"/>
    </source>
</evidence>
<evidence type="ECO:0000256" key="1">
    <source>
        <dbReference type="SAM" id="MobiDB-lite"/>
    </source>
</evidence>
<protein>
    <submittedName>
        <fullName evidence="4">IS5 family transposase</fullName>
    </submittedName>
</protein>
<sequence>MTERGYRFRSVWASASTRCIRGYELTDGEWSIIEPLLPNKPHGVPRVDDRRVLNGILWRFRTGSPWAEIPERYGPSTTCYNRFVRWRKAGVWDRLLAAVSAAFEGEIVMIDATCIRVHQHGATGKKGEPGDRGMGRSRGGLTSKTHALVDADGRPVTLRLTGGQVHDSQEAEALIAAMPEGATLLADKGYDSNAIREAAASRNVWANIPSRSNRTQRFAFSDWLYRQRNLVERFFNRIKHFRSIATRYDKCPENHLAAVKLICARIWCAA</sequence>
<dbReference type="PANTHER" id="PTHR30007">
    <property type="entry name" value="PHP DOMAIN PROTEIN"/>
    <property type="match status" value="1"/>
</dbReference>
<gene>
    <name evidence="4" type="ORF">DD559_12245</name>
</gene>
<dbReference type="InterPro" id="IPR025161">
    <property type="entry name" value="IS402-like_dom"/>
</dbReference>
<dbReference type="Proteomes" id="UP000245890">
    <property type="component" value="Unassembled WGS sequence"/>
</dbReference>
<feature type="domain" description="Transposase IS4-like" evidence="2">
    <location>
        <begin position="105"/>
        <end position="265"/>
    </location>
</feature>
<feature type="region of interest" description="Disordered" evidence="1">
    <location>
        <begin position="121"/>
        <end position="141"/>
    </location>
</feature>
<keyword evidence="5" id="KW-1185">Reference proteome</keyword>
<dbReference type="GO" id="GO:0004803">
    <property type="term" value="F:transposase activity"/>
    <property type="evidence" value="ECO:0007669"/>
    <property type="project" value="InterPro"/>
</dbReference>
<dbReference type="OrthoDB" id="9798237at2"/>
<dbReference type="EMBL" id="QENQ01000001">
    <property type="protein sequence ID" value="PVX31504.1"/>
    <property type="molecule type" value="Genomic_DNA"/>
</dbReference>
<evidence type="ECO:0000313" key="5">
    <source>
        <dbReference type="Proteomes" id="UP000245890"/>
    </source>
</evidence>
<feature type="domain" description="Insertion element IS402-like" evidence="3">
    <location>
        <begin position="25"/>
        <end position="95"/>
    </location>
</feature>
<reference evidence="4 5" key="1">
    <citation type="submission" date="2018-05" db="EMBL/GenBank/DDBJ databases">
        <title>Description of Sphingomonas pokkalii sp nov, isolated from the rhizosphere of saline tolerant pokkali rice and its draft genome analysis.</title>
        <authorList>
            <person name="Menon R."/>
            <person name="Kumari S."/>
            <person name="Rameshkumar N."/>
        </authorList>
    </citation>
    <scope>NUCLEOTIDE SEQUENCE [LARGE SCALE GENOMIC DNA]</scope>
    <source>
        <strain evidence="4 5">L3B27</strain>
    </source>
</reference>